<dbReference type="Pfam" id="PF01527">
    <property type="entry name" value="HTH_Tnp_1"/>
    <property type="match status" value="1"/>
</dbReference>
<dbReference type="OrthoDB" id="9774685at2"/>
<sequence length="116" mass="13048">MSDEMLLQPRQPPSSFPVVGEERLASELYASKRAKGRKSTFSPDEITGILRMMDQGRYASVADLCAFHGISRQTYYNWQAKYGNKAVLALRVDVLEAEIRRLKEIVYTSLKATSGS</sequence>
<dbReference type="EMBL" id="QICN01000001">
    <property type="protein sequence ID" value="PXV71032.1"/>
    <property type="molecule type" value="Genomic_DNA"/>
</dbReference>
<reference evidence="2 3" key="1">
    <citation type="submission" date="2018-04" db="EMBL/GenBank/DDBJ databases">
        <title>Genomic Encyclopedia of Type Strains, Phase IV (KMG-IV): sequencing the most valuable type-strain genomes for metagenomic binning, comparative biology and taxonomic classification.</title>
        <authorList>
            <person name="Goeker M."/>
        </authorList>
    </citation>
    <scope>NUCLEOTIDE SEQUENCE [LARGE SCALE GENOMIC DNA]</scope>
    <source>
        <strain evidence="2 3">DSM 104150</strain>
    </source>
</reference>
<dbReference type="Gene3D" id="1.10.10.60">
    <property type="entry name" value="Homeodomain-like"/>
    <property type="match status" value="1"/>
</dbReference>
<evidence type="ECO:0000256" key="1">
    <source>
        <dbReference type="ARBA" id="ARBA00009964"/>
    </source>
</evidence>
<keyword evidence="3" id="KW-1185">Reference proteome</keyword>
<organism evidence="2 3">
    <name type="scientific">Sinimarinibacterium flocculans</name>
    <dbReference type="NCBI Taxonomy" id="985250"/>
    <lineage>
        <taxon>Bacteria</taxon>
        <taxon>Pseudomonadati</taxon>
        <taxon>Pseudomonadota</taxon>
        <taxon>Gammaproteobacteria</taxon>
        <taxon>Nevskiales</taxon>
        <taxon>Nevskiaceae</taxon>
        <taxon>Sinimarinibacterium</taxon>
    </lineage>
</organism>
<dbReference type="RefSeq" id="WP_110263192.1">
    <property type="nucleotide sequence ID" value="NZ_JBHSCS010000021.1"/>
</dbReference>
<dbReference type="InterPro" id="IPR002514">
    <property type="entry name" value="Transposase_8"/>
</dbReference>
<evidence type="ECO:0000313" key="2">
    <source>
        <dbReference type="EMBL" id="PXV71032.1"/>
    </source>
</evidence>
<dbReference type="GO" id="GO:0004803">
    <property type="term" value="F:transposase activity"/>
    <property type="evidence" value="ECO:0007669"/>
    <property type="project" value="InterPro"/>
</dbReference>
<dbReference type="AlphaFoldDB" id="A0A318EJH2"/>
<proteinExistence type="inferred from homology"/>
<dbReference type="SUPFAM" id="SSF46689">
    <property type="entry name" value="Homeodomain-like"/>
    <property type="match status" value="1"/>
</dbReference>
<comment type="caution">
    <text evidence="2">The sequence shown here is derived from an EMBL/GenBank/DDBJ whole genome shotgun (WGS) entry which is preliminary data.</text>
</comment>
<protein>
    <submittedName>
        <fullName evidence="2">Transposase</fullName>
    </submittedName>
</protein>
<name>A0A318EJH2_9GAMM</name>
<dbReference type="Proteomes" id="UP000248330">
    <property type="component" value="Unassembled WGS sequence"/>
</dbReference>
<dbReference type="InterPro" id="IPR009057">
    <property type="entry name" value="Homeodomain-like_sf"/>
</dbReference>
<dbReference type="GO" id="GO:0006313">
    <property type="term" value="P:DNA transposition"/>
    <property type="evidence" value="ECO:0007669"/>
    <property type="project" value="InterPro"/>
</dbReference>
<comment type="similarity">
    <text evidence="1">Belongs to the transposase 8 family.</text>
</comment>
<gene>
    <name evidence="2" type="ORF">C8D93_10170</name>
</gene>
<dbReference type="GO" id="GO:0003677">
    <property type="term" value="F:DNA binding"/>
    <property type="evidence" value="ECO:0007669"/>
    <property type="project" value="InterPro"/>
</dbReference>
<accession>A0A318EJH2</accession>
<evidence type="ECO:0000313" key="3">
    <source>
        <dbReference type="Proteomes" id="UP000248330"/>
    </source>
</evidence>